<feature type="binding site" evidence="13">
    <location>
        <begin position="58"/>
        <end position="65"/>
    </location>
    <ligand>
        <name>ATP</name>
        <dbReference type="ChEBI" id="CHEBI:30616"/>
    </ligand>
</feature>
<evidence type="ECO:0000256" key="14">
    <source>
        <dbReference type="SAM" id="Phobius"/>
    </source>
</evidence>
<accession>A0A809RQZ4</accession>
<comment type="catalytic activity">
    <reaction evidence="13">
        <text>a lipid A disaccharide + ATP = a lipid IVA + ADP + H(+)</text>
        <dbReference type="Rhea" id="RHEA:67840"/>
        <dbReference type="ChEBI" id="CHEBI:15378"/>
        <dbReference type="ChEBI" id="CHEBI:30616"/>
        <dbReference type="ChEBI" id="CHEBI:176343"/>
        <dbReference type="ChEBI" id="CHEBI:176425"/>
        <dbReference type="ChEBI" id="CHEBI:456216"/>
        <dbReference type="EC" id="2.7.1.130"/>
    </reaction>
</comment>
<evidence type="ECO:0000256" key="8">
    <source>
        <dbReference type="ARBA" id="ARBA00022741"/>
    </source>
</evidence>
<keyword evidence="14" id="KW-1133">Transmembrane helix</keyword>
<dbReference type="SUPFAM" id="SSF52540">
    <property type="entry name" value="P-loop containing nucleoside triphosphate hydrolases"/>
    <property type="match status" value="1"/>
</dbReference>
<sequence length="338" mass="37396">MVAWLQRQWLSITIWHVLLIPLSWLFLSITRIRQLAYKLRLSTSYRLPVPVIVVGNINVGGTGKTPLVIYLVQQLRQHGWRPGIISRGYGGTATTPTAVNANSDPSVVGDEPLLIAQRAGCPLWVDRNRPAAAHALLSSHPEVNIIISDDGLQHYALERDINIAVIDGARGFGNKQLLPAGPLREPLARLSTMDAIVINQTGAYHTSIPPTLSHYAMHLQGHQFTQLLHPQRTATAQNFINQPIHAVAGIGNPNRFFDQLSAMGLTVIPHAFPDHHQYQAGDFNFTHSNLSAIIIMTEKDAVKCHSFADERMWVWAVDAHLPDTFIADILTQLGNHHG</sequence>
<dbReference type="UniPathway" id="UPA00359">
    <property type="reaction ID" value="UER00482"/>
</dbReference>
<proteinExistence type="inferred from homology"/>
<gene>
    <name evidence="13 15" type="primary">lpxK</name>
    <name evidence="15" type="ORF">SFSGTM_19890</name>
</gene>
<keyword evidence="14" id="KW-0472">Membrane</keyword>
<keyword evidence="11 13" id="KW-0443">Lipid metabolism</keyword>
<evidence type="ECO:0000256" key="4">
    <source>
        <dbReference type="ARBA" id="ARBA00016436"/>
    </source>
</evidence>
<keyword evidence="6 13" id="KW-0441">Lipid A biosynthesis</keyword>
<keyword evidence="10 13" id="KW-0067">ATP-binding</keyword>
<evidence type="ECO:0000256" key="12">
    <source>
        <dbReference type="ARBA" id="ARBA00029757"/>
    </source>
</evidence>
<evidence type="ECO:0000313" key="16">
    <source>
        <dbReference type="Proteomes" id="UP000463939"/>
    </source>
</evidence>
<dbReference type="RefSeq" id="WP_162085081.1">
    <property type="nucleotide sequence ID" value="NZ_AP021881.1"/>
</dbReference>
<feature type="transmembrane region" description="Helical" evidence="14">
    <location>
        <begin position="12"/>
        <end position="30"/>
    </location>
</feature>
<evidence type="ECO:0000256" key="7">
    <source>
        <dbReference type="ARBA" id="ARBA00022679"/>
    </source>
</evidence>
<comment type="similarity">
    <text evidence="13">Belongs to the LpxK family.</text>
</comment>
<keyword evidence="8 13" id="KW-0547">Nucleotide-binding</keyword>
<dbReference type="GO" id="GO:0005524">
    <property type="term" value="F:ATP binding"/>
    <property type="evidence" value="ECO:0007669"/>
    <property type="project" value="UniProtKB-UniRule"/>
</dbReference>
<dbReference type="HAMAP" id="MF_00409">
    <property type="entry name" value="LpxK"/>
    <property type="match status" value="1"/>
</dbReference>
<dbReference type="GO" id="GO:0009245">
    <property type="term" value="P:lipid A biosynthetic process"/>
    <property type="evidence" value="ECO:0007669"/>
    <property type="project" value="UniProtKB-UniRule"/>
</dbReference>
<dbReference type="InterPro" id="IPR027417">
    <property type="entry name" value="P-loop_NTPase"/>
</dbReference>
<evidence type="ECO:0000256" key="13">
    <source>
        <dbReference type="HAMAP-Rule" id="MF_00409"/>
    </source>
</evidence>
<dbReference type="Pfam" id="PF02606">
    <property type="entry name" value="LpxK"/>
    <property type="match status" value="1"/>
</dbReference>
<dbReference type="EMBL" id="AP021881">
    <property type="protein sequence ID" value="BBP01281.1"/>
    <property type="molecule type" value="Genomic_DNA"/>
</dbReference>
<keyword evidence="9 13" id="KW-0418">Kinase</keyword>
<dbReference type="AlphaFoldDB" id="A0A809RQZ4"/>
<keyword evidence="7 13" id="KW-0808">Transferase</keyword>
<evidence type="ECO:0000256" key="9">
    <source>
        <dbReference type="ARBA" id="ARBA00022777"/>
    </source>
</evidence>
<dbReference type="InterPro" id="IPR003758">
    <property type="entry name" value="LpxK"/>
</dbReference>
<evidence type="ECO:0000256" key="5">
    <source>
        <dbReference type="ARBA" id="ARBA00022516"/>
    </source>
</evidence>
<comment type="function">
    <text evidence="1 13">Transfers the gamma-phosphate of ATP to the 4'-position of a tetraacyldisaccharide 1-phosphate intermediate (termed DS-1-P) to form tetraacyldisaccharide 1,4'-bis-phosphate (lipid IVA).</text>
</comment>
<protein>
    <recommendedName>
        <fullName evidence="4 13">Tetraacyldisaccharide 4'-kinase</fullName>
        <ecNumber evidence="3 13">2.7.1.130</ecNumber>
    </recommendedName>
    <alternativeName>
        <fullName evidence="12 13">Lipid A 4'-kinase</fullName>
    </alternativeName>
</protein>
<dbReference type="EC" id="2.7.1.130" evidence="3 13"/>
<reference evidence="16" key="1">
    <citation type="submission" date="2019-11" db="EMBL/GenBank/DDBJ databases">
        <title>Isolation and characterization of a novel species in the genus Sulfuriferula.</title>
        <authorList>
            <person name="Mochizuki J."/>
            <person name="Kojima H."/>
            <person name="Fukui M."/>
        </authorList>
    </citation>
    <scope>NUCLEOTIDE SEQUENCE [LARGE SCALE GENOMIC DNA]</scope>
    <source>
        <strain evidence="16">SGTM</strain>
    </source>
</reference>
<evidence type="ECO:0000313" key="15">
    <source>
        <dbReference type="EMBL" id="BBP01281.1"/>
    </source>
</evidence>
<dbReference type="GO" id="GO:0009029">
    <property type="term" value="F:lipid-A 4'-kinase activity"/>
    <property type="evidence" value="ECO:0007669"/>
    <property type="project" value="UniProtKB-UniRule"/>
</dbReference>
<evidence type="ECO:0000256" key="3">
    <source>
        <dbReference type="ARBA" id="ARBA00012071"/>
    </source>
</evidence>
<evidence type="ECO:0000256" key="2">
    <source>
        <dbReference type="ARBA" id="ARBA00004870"/>
    </source>
</evidence>
<dbReference type="KEGG" id="sniv:SFSGTM_19890"/>
<keyword evidence="16" id="KW-1185">Reference proteome</keyword>
<evidence type="ECO:0000256" key="11">
    <source>
        <dbReference type="ARBA" id="ARBA00023098"/>
    </source>
</evidence>
<evidence type="ECO:0000256" key="10">
    <source>
        <dbReference type="ARBA" id="ARBA00022840"/>
    </source>
</evidence>
<evidence type="ECO:0000256" key="6">
    <source>
        <dbReference type="ARBA" id="ARBA00022556"/>
    </source>
</evidence>
<dbReference type="PANTHER" id="PTHR42724">
    <property type="entry name" value="TETRAACYLDISACCHARIDE 4'-KINASE"/>
    <property type="match status" value="1"/>
</dbReference>
<evidence type="ECO:0000256" key="1">
    <source>
        <dbReference type="ARBA" id="ARBA00002274"/>
    </source>
</evidence>
<organism evidence="15 16">
    <name type="scientific">Sulfuriferula nivalis</name>
    <dbReference type="NCBI Taxonomy" id="2675298"/>
    <lineage>
        <taxon>Bacteria</taxon>
        <taxon>Pseudomonadati</taxon>
        <taxon>Pseudomonadota</taxon>
        <taxon>Betaproteobacteria</taxon>
        <taxon>Nitrosomonadales</taxon>
        <taxon>Sulfuricellaceae</taxon>
        <taxon>Sulfuriferula</taxon>
    </lineage>
</organism>
<dbReference type="GO" id="GO:0009244">
    <property type="term" value="P:lipopolysaccharide core region biosynthetic process"/>
    <property type="evidence" value="ECO:0007669"/>
    <property type="project" value="TreeGrafter"/>
</dbReference>
<keyword evidence="5 13" id="KW-0444">Lipid biosynthesis</keyword>
<name>A0A809RQZ4_9PROT</name>
<comment type="pathway">
    <text evidence="2 13">Glycolipid biosynthesis; lipid IV(A) biosynthesis; lipid IV(A) from (3R)-3-hydroxytetradecanoyl-[acyl-carrier-protein] and UDP-N-acetyl-alpha-D-glucosamine: step 6/6.</text>
</comment>
<dbReference type="PANTHER" id="PTHR42724:SF1">
    <property type="entry name" value="TETRAACYLDISACCHARIDE 4'-KINASE, MITOCHONDRIAL-RELATED"/>
    <property type="match status" value="1"/>
</dbReference>
<dbReference type="Proteomes" id="UP000463939">
    <property type="component" value="Chromosome"/>
</dbReference>
<dbReference type="GO" id="GO:0005886">
    <property type="term" value="C:plasma membrane"/>
    <property type="evidence" value="ECO:0007669"/>
    <property type="project" value="TreeGrafter"/>
</dbReference>
<dbReference type="NCBIfam" id="TIGR00682">
    <property type="entry name" value="lpxK"/>
    <property type="match status" value="1"/>
</dbReference>
<keyword evidence="14" id="KW-0812">Transmembrane</keyword>